<feature type="compositionally biased region" description="Basic and acidic residues" evidence="3">
    <location>
        <begin position="677"/>
        <end position="698"/>
    </location>
</feature>
<comment type="similarity">
    <text evidence="1">Belongs to the UreD family.</text>
</comment>
<dbReference type="Pfam" id="PF05132">
    <property type="entry name" value="RNA_pol_Rpc4"/>
    <property type="match status" value="1"/>
</dbReference>
<feature type="compositionally biased region" description="Low complexity" evidence="3">
    <location>
        <begin position="566"/>
        <end position="577"/>
    </location>
</feature>
<evidence type="ECO:0000313" key="5">
    <source>
        <dbReference type="Proteomes" id="UP001391051"/>
    </source>
</evidence>
<dbReference type="Pfam" id="PF01774">
    <property type="entry name" value="UreD"/>
    <property type="match status" value="1"/>
</dbReference>
<reference evidence="4 5" key="1">
    <citation type="submission" date="2023-01" db="EMBL/GenBank/DDBJ databases">
        <title>Analysis of 21 Apiospora genomes using comparative genomics revels a genus with tremendous synthesis potential of carbohydrate active enzymes and secondary metabolites.</title>
        <authorList>
            <person name="Sorensen T."/>
        </authorList>
    </citation>
    <scope>NUCLEOTIDE SEQUENCE [LARGE SCALE GENOMIC DNA]</scope>
    <source>
        <strain evidence="4 5">CBS 24483</strain>
    </source>
</reference>
<feature type="compositionally biased region" description="Basic and acidic residues" evidence="3">
    <location>
        <begin position="613"/>
        <end position="636"/>
    </location>
</feature>
<evidence type="ECO:0000256" key="1">
    <source>
        <dbReference type="ARBA" id="ARBA00007177"/>
    </source>
</evidence>
<feature type="region of interest" description="Disordered" evidence="3">
    <location>
        <begin position="520"/>
        <end position="698"/>
    </location>
</feature>
<dbReference type="PANTHER" id="PTHR33643">
    <property type="entry name" value="UREASE ACCESSORY PROTEIN D"/>
    <property type="match status" value="1"/>
</dbReference>
<protein>
    <submittedName>
        <fullName evidence="4">Urease accessory protein-like protein UreD</fullName>
    </submittedName>
</protein>
<feature type="compositionally biased region" description="Acidic residues" evidence="3">
    <location>
        <begin position="600"/>
        <end position="611"/>
    </location>
</feature>
<dbReference type="InterPro" id="IPR002669">
    <property type="entry name" value="UreD"/>
</dbReference>
<organism evidence="4 5">
    <name type="scientific">Apiospora aurea</name>
    <dbReference type="NCBI Taxonomy" id="335848"/>
    <lineage>
        <taxon>Eukaryota</taxon>
        <taxon>Fungi</taxon>
        <taxon>Dikarya</taxon>
        <taxon>Ascomycota</taxon>
        <taxon>Pezizomycotina</taxon>
        <taxon>Sordariomycetes</taxon>
        <taxon>Xylariomycetidae</taxon>
        <taxon>Amphisphaeriales</taxon>
        <taxon>Apiosporaceae</taxon>
        <taxon>Apiospora</taxon>
    </lineage>
</organism>
<feature type="region of interest" description="Disordered" evidence="3">
    <location>
        <begin position="345"/>
        <end position="508"/>
    </location>
</feature>
<name>A0ABR1QVM6_9PEZI</name>
<feature type="compositionally biased region" description="Polar residues" evidence="3">
    <location>
        <begin position="382"/>
        <end position="394"/>
    </location>
</feature>
<evidence type="ECO:0000313" key="4">
    <source>
        <dbReference type="EMBL" id="KAK7966698.1"/>
    </source>
</evidence>
<proteinExistence type="inferred from homology"/>
<feature type="compositionally biased region" description="Basic and acidic residues" evidence="3">
    <location>
        <begin position="440"/>
        <end position="471"/>
    </location>
</feature>
<feature type="region of interest" description="Disordered" evidence="3">
    <location>
        <begin position="733"/>
        <end position="758"/>
    </location>
</feature>
<feature type="compositionally biased region" description="Basic and acidic residues" evidence="3">
    <location>
        <begin position="584"/>
        <end position="593"/>
    </location>
</feature>
<evidence type="ECO:0000256" key="2">
    <source>
        <dbReference type="ARBA" id="ARBA00023186"/>
    </source>
</evidence>
<keyword evidence="5" id="KW-1185">Reference proteome</keyword>
<dbReference type="Proteomes" id="UP001391051">
    <property type="component" value="Unassembled WGS sequence"/>
</dbReference>
<evidence type="ECO:0000256" key="3">
    <source>
        <dbReference type="SAM" id="MobiDB-lite"/>
    </source>
</evidence>
<dbReference type="HAMAP" id="MF_01384">
    <property type="entry name" value="UreD"/>
    <property type="match status" value="1"/>
</dbReference>
<comment type="caution">
    <text evidence="4">The sequence shown here is derived from an EMBL/GenBank/DDBJ whole genome shotgun (WGS) entry which is preliminary data.</text>
</comment>
<keyword evidence="2" id="KW-0143">Chaperone</keyword>
<dbReference type="PANTHER" id="PTHR33643:SF1">
    <property type="entry name" value="UREASE ACCESSORY PROTEIN D"/>
    <property type="match status" value="1"/>
</dbReference>
<feature type="compositionally biased region" description="Gly residues" evidence="3">
    <location>
        <begin position="520"/>
        <end position="531"/>
    </location>
</feature>
<gene>
    <name evidence="4" type="ORF">PG986_000975</name>
</gene>
<accession>A0ABR1QVM6</accession>
<feature type="compositionally biased region" description="Basic and acidic residues" evidence="3">
    <location>
        <begin position="533"/>
        <end position="550"/>
    </location>
</feature>
<dbReference type="EMBL" id="JAQQWE010000001">
    <property type="protein sequence ID" value="KAK7966698.1"/>
    <property type="molecule type" value="Genomic_DNA"/>
</dbReference>
<sequence length="861" mass="92509">MISPFPKSASAAGEGHIVVKLLPHDISALESITYQYPLKLISPTVKATQQSVVVFLLSYGGGLVGGDQVNLKVDIQPFARLSIVTQGHTKIFKPAIPDTITRQRLSVNIQDGAALCLLPDPVQPFEGSLYEQTQVFHLHGSASLCLLDWVTHGRAARGENWDLLKWTGRNEIWFKNQDTGLKNRLLVRDTVLLDGTSASAHPMPLRGTMHGHAIFGTLILRGPLTQSLGEFFLDEFSALPRIGARDFRTAAEKEKGLGKSALESWRASRLQQEIQDGVLWSAANVRSCVVIKFGAATVEAGRGWIGSMLAQEASLQKNFGEDALLCPLLLLTSASHWKSKLAPSSPFLASNGITRMPPRGSRAGARGGDRGGRGGAAAASTPVATSENGDNTGATDLPPTAPEDGSASGTTRRAAASQSATPAPSTTGGSKLRPKARRRNSGDRAQLEEQRAKDLAAKIKIEEREQRDADRRARRGGRGGRGGDSSRGGMVRRTVTGHGPFSAVPGDGVKFGGTSGGYGGYGKSGSGGSTFRGGEKPEGFPRYMDRRANDVRVNIDQLRDDAAPESSYGGSQRSSGSMPYSIPRVEHKKEDVKVATTAELEAEEQEDDGETYTDLRAEMLRDKDAELSAAKDEELWHAAPANPQEVRVKAEPGTELEDEMDIDSIPAKPEAPPSPELQKKPKAEELDARELAKERKREKVMQDLETHLVTGEEGHERDGRLYLFQFPPVLPPLSRVSENDDPVEVDSTPGNNKGAKANAKTAASTWTAEGGFIGKLNVRKSGKVEMDWGGMPYELCLGTETGFLTTAIIVDEPENDAAGGQGKATGMGKVYNKFVAAPILGEEEDWNPDLEEYGLPDPSGL</sequence>
<dbReference type="GeneID" id="92070259"/>
<dbReference type="RefSeq" id="XP_066706090.1">
    <property type="nucleotide sequence ID" value="XM_066837197.1"/>
</dbReference>
<dbReference type="InterPro" id="IPR007811">
    <property type="entry name" value="RPC4"/>
</dbReference>
<feature type="compositionally biased region" description="Low complexity" evidence="3">
    <location>
        <begin position="405"/>
        <end position="427"/>
    </location>
</feature>